<evidence type="ECO:0000313" key="1">
    <source>
        <dbReference type="EMBL" id="KAH6925849.1"/>
    </source>
</evidence>
<keyword evidence="2" id="KW-1185">Reference proteome</keyword>
<sequence>MYRGRGRFAAKLSLHLYVKATAQAEARARYRGKVIMLLVVPATFILLVLLAVVIYVATLEKPRLRVDTCRTKDCAAFGLELRAAINWSIDPCQDFHAFVCGAWNDPKRQKTTESRMIAAALDMAVAEAKADLAPHRSKATQLFESCIMSGLQKTQNLREFADLRRSLGLHWPEHNASRATHPLDIMVNLALNWEMNFLFDLGAVAVRQSIALLISRGRMDAVWEEKLRTIVTTEAYENYVNVYYEVLNVNGSQTGVTAAELLDIETTIIKAKFEFLYGPSQQDWFQVSALDGKTPSVPAGLWLALLRKHDKQFSWKGEDTAIVEDVKILENVDHLLKALHHDKLIIGISWMFIQAHLWAVYGTPSLRFTGTGEELTQMRERGCMEYVESRLGLLGWAKSLTEGYGNKEERQHVTSFLHRLNEQTKRLINKLRWMDAKSKAMAFSKLDKMIRVILPDDIFFDEKEREELYSVFPDMKGNTFMTNLINASDVYRRLRNHKHFAEVYSVRMVPRFGRELYLYLPNSMTIALVNLSPPMFYKDATLAMRYGGIGSFAARHMARSFDEIGVRVDDSGKRGSWLGANARAQHERRANCDVHAGSHSAAWRPLHALPVMPGLEIAFQGFAAAVAVDFRALVDFKVLHLEAFTDFQIFFLAYCYSLCAKKPHTVREECNVPAMNSPIFAEVFHCQPNTPMNPPDKCTFFDN</sequence>
<gene>
    <name evidence="1" type="ORF">HPB50_011133</name>
</gene>
<name>A0ACB7RWL1_HYAAI</name>
<accession>A0ACB7RWL1</accession>
<dbReference type="EMBL" id="CM023487">
    <property type="protein sequence ID" value="KAH6925849.1"/>
    <property type="molecule type" value="Genomic_DNA"/>
</dbReference>
<organism evidence="1 2">
    <name type="scientific">Hyalomma asiaticum</name>
    <name type="common">Tick</name>
    <dbReference type="NCBI Taxonomy" id="266040"/>
    <lineage>
        <taxon>Eukaryota</taxon>
        <taxon>Metazoa</taxon>
        <taxon>Ecdysozoa</taxon>
        <taxon>Arthropoda</taxon>
        <taxon>Chelicerata</taxon>
        <taxon>Arachnida</taxon>
        <taxon>Acari</taxon>
        <taxon>Parasitiformes</taxon>
        <taxon>Ixodida</taxon>
        <taxon>Ixodoidea</taxon>
        <taxon>Ixodidae</taxon>
        <taxon>Hyalomminae</taxon>
        <taxon>Hyalomma</taxon>
    </lineage>
</organism>
<comment type="caution">
    <text evidence="1">The sequence shown here is derived from an EMBL/GenBank/DDBJ whole genome shotgun (WGS) entry which is preliminary data.</text>
</comment>
<protein>
    <submittedName>
        <fullName evidence="1">Uncharacterized protein</fullName>
    </submittedName>
</protein>
<evidence type="ECO:0000313" key="2">
    <source>
        <dbReference type="Proteomes" id="UP000821845"/>
    </source>
</evidence>
<reference evidence="1" key="1">
    <citation type="submission" date="2020-05" db="EMBL/GenBank/DDBJ databases">
        <title>Large-scale comparative analyses of tick genomes elucidate their genetic diversity and vector capacities.</title>
        <authorList>
            <person name="Jia N."/>
            <person name="Wang J."/>
            <person name="Shi W."/>
            <person name="Du L."/>
            <person name="Sun Y."/>
            <person name="Zhan W."/>
            <person name="Jiang J."/>
            <person name="Wang Q."/>
            <person name="Zhang B."/>
            <person name="Ji P."/>
            <person name="Sakyi L.B."/>
            <person name="Cui X."/>
            <person name="Yuan T."/>
            <person name="Jiang B."/>
            <person name="Yang W."/>
            <person name="Lam T.T.-Y."/>
            <person name="Chang Q."/>
            <person name="Ding S."/>
            <person name="Wang X."/>
            <person name="Zhu J."/>
            <person name="Ruan X."/>
            <person name="Zhao L."/>
            <person name="Wei J."/>
            <person name="Que T."/>
            <person name="Du C."/>
            <person name="Cheng J."/>
            <person name="Dai P."/>
            <person name="Han X."/>
            <person name="Huang E."/>
            <person name="Gao Y."/>
            <person name="Liu J."/>
            <person name="Shao H."/>
            <person name="Ye R."/>
            <person name="Li L."/>
            <person name="Wei W."/>
            <person name="Wang X."/>
            <person name="Wang C."/>
            <person name="Yang T."/>
            <person name="Huo Q."/>
            <person name="Li W."/>
            <person name="Guo W."/>
            <person name="Chen H."/>
            <person name="Zhou L."/>
            <person name="Ni X."/>
            <person name="Tian J."/>
            <person name="Zhou Y."/>
            <person name="Sheng Y."/>
            <person name="Liu T."/>
            <person name="Pan Y."/>
            <person name="Xia L."/>
            <person name="Li J."/>
            <person name="Zhao F."/>
            <person name="Cao W."/>
        </authorList>
    </citation>
    <scope>NUCLEOTIDE SEQUENCE</scope>
    <source>
        <strain evidence="1">Hyas-2018</strain>
    </source>
</reference>
<dbReference type="Proteomes" id="UP000821845">
    <property type="component" value="Chromosome 7"/>
</dbReference>
<proteinExistence type="predicted"/>